<dbReference type="InterPro" id="IPR036291">
    <property type="entry name" value="NAD(P)-bd_dom_sf"/>
</dbReference>
<dbReference type="PANTHER" id="PTHR43333">
    <property type="entry name" value="2-HACID_DH_C DOMAIN-CONTAINING PROTEIN"/>
    <property type="match status" value="1"/>
</dbReference>
<feature type="domain" description="D-isomer specific 2-hydroxyacid dehydrogenase NAD-binding" evidence="3">
    <location>
        <begin position="107"/>
        <end position="278"/>
    </location>
</feature>
<reference evidence="4 5" key="1">
    <citation type="submission" date="2018-09" db="EMBL/GenBank/DDBJ databases">
        <authorList>
            <person name="Zhu H."/>
        </authorList>
    </citation>
    <scope>NUCLEOTIDE SEQUENCE [LARGE SCALE GENOMIC DNA]</scope>
    <source>
        <strain evidence="4 5">K2R10-39</strain>
    </source>
</reference>
<evidence type="ECO:0000259" key="3">
    <source>
        <dbReference type="Pfam" id="PF02826"/>
    </source>
</evidence>
<organism evidence="4 5">
    <name type="scientific">Noviherbaspirillum cavernae</name>
    <dbReference type="NCBI Taxonomy" id="2320862"/>
    <lineage>
        <taxon>Bacteria</taxon>
        <taxon>Pseudomonadati</taxon>
        <taxon>Pseudomonadota</taxon>
        <taxon>Betaproteobacteria</taxon>
        <taxon>Burkholderiales</taxon>
        <taxon>Oxalobacteraceae</taxon>
        <taxon>Noviherbaspirillum</taxon>
    </lineage>
</organism>
<dbReference type="Pfam" id="PF02826">
    <property type="entry name" value="2-Hacid_dh_C"/>
    <property type="match status" value="1"/>
</dbReference>
<dbReference type="RefSeq" id="WP_119741016.1">
    <property type="nucleotide sequence ID" value="NZ_QYUN01000002.1"/>
</dbReference>
<dbReference type="Proteomes" id="UP000285190">
    <property type="component" value="Unassembled WGS sequence"/>
</dbReference>
<dbReference type="PANTHER" id="PTHR43333:SF1">
    <property type="entry name" value="D-ISOMER SPECIFIC 2-HYDROXYACID DEHYDROGENASE NAD-BINDING DOMAIN-CONTAINING PROTEIN"/>
    <property type="match status" value="1"/>
</dbReference>
<accession>A0A418X4Z1</accession>
<gene>
    <name evidence="4" type="ORF">D3870_17235</name>
</gene>
<dbReference type="GO" id="GO:0016616">
    <property type="term" value="F:oxidoreductase activity, acting on the CH-OH group of donors, NAD or NADP as acceptor"/>
    <property type="evidence" value="ECO:0007669"/>
    <property type="project" value="UniProtKB-ARBA"/>
</dbReference>
<dbReference type="OrthoDB" id="9787219at2"/>
<keyword evidence="2" id="KW-0520">NAD</keyword>
<dbReference type="InterPro" id="IPR006140">
    <property type="entry name" value="D-isomer_DH_NAD-bd"/>
</dbReference>
<evidence type="ECO:0000313" key="5">
    <source>
        <dbReference type="Proteomes" id="UP000285190"/>
    </source>
</evidence>
<dbReference type="Gene3D" id="3.40.50.720">
    <property type="entry name" value="NAD(P)-binding Rossmann-like Domain"/>
    <property type="match status" value="2"/>
</dbReference>
<name>A0A418X4Z1_9BURK</name>
<dbReference type="EMBL" id="QYUN01000002">
    <property type="protein sequence ID" value="RJG07505.1"/>
    <property type="molecule type" value="Genomic_DNA"/>
</dbReference>
<comment type="caution">
    <text evidence="4">The sequence shown here is derived from an EMBL/GenBank/DDBJ whole genome shotgun (WGS) entry which is preliminary data.</text>
</comment>
<dbReference type="CDD" id="cd12164">
    <property type="entry name" value="GDH_like_2"/>
    <property type="match status" value="1"/>
</dbReference>
<evidence type="ECO:0000256" key="2">
    <source>
        <dbReference type="ARBA" id="ARBA00023027"/>
    </source>
</evidence>
<dbReference type="AlphaFoldDB" id="A0A418X4Z1"/>
<evidence type="ECO:0000256" key="1">
    <source>
        <dbReference type="ARBA" id="ARBA00023002"/>
    </source>
</evidence>
<evidence type="ECO:0000313" key="4">
    <source>
        <dbReference type="EMBL" id="RJG07505.1"/>
    </source>
</evidence>
<dbReference type="SUPFAM" id="SSF51735">
    <property type="entry name" value="NAD(P)-binding Rossmann-fold domains"/>
    <property type="match status" value="1"/>
</dbReference>
<dbReference type="PROSITE" id="PS00671">
    <property type="entry name" value="D_2_HYDROXYACID_DH_3"/>
    <property type="match status" value="1"/>
</dbReference>
<proteinExistence type="predicted"/>
<sequence length="313" mass="34011">MDKLNILFHATAGAPEQQWLAALNSALPDADIRVWQEGDRAPADFAIVWKPRAAMLAGRSDLKAIFNLGAGVDAILQLGDSLPAGVPVIRLDDAGMGAQMAEYVTQAVLSWYRRADEYEMQRRERRWQFLPPFAKADFSVGVLGLGVLGTQIAQALQAFDFPLHGWSRTRKTLAGVICHAGDAGLDTFLRATKVLVCVLPLTADTRDILNAENLGKLQRGAYLVNVARGAHVVDADLLALIATGQIAGAKLDVFREEPLPTAHPFWQEARISITPHISALTQVDQSARQIADKIQALKEGREIAGVVDFAKGY</sequence>
<dbReference type="InterPro" id="IPR029753">
    <property type="entry name" value="D-isomer_DH_CS"/>
</dbReference>
<protein>
    <submittedName>
        <fullName evidence="4">Glyoxylate/hydroxypyruvate reductase A</fullName>
    </submittedName>
</protein>
<dbReference type="GO" id="GO:0051287">
    <property type="term" value="F:NAD binding"/>
    <property type="evidence" value="ECO:0007669"/>
    <property type="project" value="InterPro"/>
</dbReference>
<keyword evidence="4" id="KW-0670">Pyruvate</keyword>
<keyword evidence="1" id="KW-0560">Oxidoreductase</keyword>
<keyword evidence="5" id="KW-1185">Reference proteome</keyword>